<dbReference type="EMBL" id="QKZI01000001">
    <property type="protein sequence ID" value="PZX07859.1"/>
    <property type="molecule type" value="Genomic_DNA"/>
</dbReference>
<evidence type="ECO:0000256" key="8">
    <source>
        <dbReference type="ARBA" id="ARBA00022989"/>
    </source>
</evidence>
<dbReference type="Pfam" id="PF03748">
    <property type="entry name" value="FliL"/>
    <property type="match status" value="1"/>
</dbReference>
<evidence type="ECO:0000256" key="4">
    <source>
        <dbReference type="ARBA" id="ARBA00022475"/>
    </source>
</evidence>
<evidence type="ECO:0000256" key="6">
    <source>
        <dbReference type="ARBA" id="ARBA00022692"/>
    </source>
</evidence>
<evidence type="ECO:0000313" key="12">
    <source>
        <dbReference type="Proteomes" id="UP000248646"/>
    </source>
</evidence>
<protein>
    <recommendedName>
        <fullName evidence="10">Flagellar protein FliL</fullName>
    </recommendedName>
</protein>
<dbReference type="Proteomes" id="UP000248646">
    <property type="component" value="Unassembled WGS sequence"/>
</dbReference>
<keyword evidence="5 10" id="KW-0145">Chemotaxis</keyword>
<dbReference type="AlphaFoldDB" id="A0A2W7NBM2"/>
<evidence type="ECO:0000313" key="11">
    <source>
        <dbReference type="EMBL" id="PZX07859.1"/>
    </source>
</evidence>
<feature type="transmembrane region" description="Helical" evidence="10">
    <location>
        <begin position="7"/>
        <end position="29"/>
    </location>
</feature>
<gene>
    <name evidence="11" type="ORF">C7437_101981</name>
</gene>
<evidence type="ECO:0000256" key="7">
    <source>
        <dbReference type="ARBA" id="ARBA00022779"/>
    </source>
</evidence>
<dbReference type="GO" id="GO:0006935">
    <property type="term" value="P:chemotaxis"/>
    <property type="evidence" value="ECO:0007669"/>
    <property type="project" value="UniProtKB-KW"/>
</dbReference>
<sequence>MKNKNKLLTIMLIILVCITLIGVIALLIVSQLNKGDEEEKPSIDEIVESSVDIAEITTNLAGENFIRISLKVQTDSLEAGEELTKRDFQVKNIVITELSEMTPEQLDGKEGKVAFESSLKTKINELMDSGEVQQVYITSYIIQ</sequence>
<keyword evidence="11" id="KW-0969">Cilium</keyword>
<dbReference type="PANTHER" id="PTHR35091:SF2">
    <property type="entry name" value="FLAGELLAR PROTEIN FLIL"/>
    <property type="match status" value="1"/>
</dbReference>
<evidence type="ECO:0000256" key="2">
    <source>
        <dbReference type="ARBA" id="ARBA00004162"/>
    </source>
</evidence>
<proteinExistence type="inferred from homology"/>
<name>A0A2W7NBM2_9BACI</name>
<keyword evidence="7 10" id="KW-0283">Flagellar rotation</keyword>
<dbReference type="GO" id="GO:0009425">
    <property type="term" value="C:bacterial-type flagellum basal body"/>
    <property type="evidence" value="ECO:0007669"/>
    <property type="project" value="InterPro"/>
</dbReference>
<reference evidence="11 12" key="1">
    <citation type="submission" date="2018-06" db="EMBL/GenBank/DDBJ databases">
        <title>Genomic Encyclopedia of Type Strains, Phase IV (KMG-IV): sequencing the most valuable type-strain genomes for metagenomic binning, comparative biology and taxonomic classification.</title>
        <authorList>
            <person name="Goeker M."/>
        </authorList>
    </citation>
    <scope>NUCLEOTIDE SEQUENCE [LARGE SCALE GENOMIC DNA]</scope>
    <source>
        <strain evidence="11 12">DSM 5</strain>
    </source>
</reference>
<evidence type="ECO:0000256" key="1">
    <source>
        <dbReference type="ARBA" id="ARBA00002254"/>
    </source>
</evidence>
<comment type="similarity">
    <text evidence="3 10">Belongs to the FliL family.</text>
</comment>
<comment type="subcellular location">
    <subcellularLocation>
        <location evidence="2">Cell membrane</location>
        <topology evidence="2">Single-pass membrane protein</topology>
    </subcellularLocation>
</comment>
<keyword evidence="6 10" id="KW-0812">Transmembrane</keyword>
<keyword evidence="8 10" id="KW-1133">Transmembrane helix</keyword>
<evidence type="ECO:0000256" key="3">
    <source>
        <dbReference type="ARBA" id="ARBA00008281"/>
    </source>
</evidence>
<dbReference type="RefSeq" id="WP_111438477.1">
    <property type="nucleotide sequence ID" value="NZ_QKZI01000001.1"/>
</dbReference>
<keyword evidence="9 10" id="KW-0472">Membrane</keyword>
<keyword evidence="11" id="KW-0966">Cell projection</keyword>
<dbReference type="InterPro" id="IPR005503">
    <property type="entry name" value="FliL"/>
</dbReference>
<comment type="caution">
    <text evidence="11">The sequence shown here is derived from an EMBL/GenBank/DDBJ whole genome shotgun (WGS) entry which is preliminary data.</text>
</comment>
<keyword evidence="11" id="KW-0282">Flagellum</keyword>
<evidence type="ECO:0000256" key="5">
    <source>
        <dbReference type="ARBA" id="ARBA00022500"/>
    </source>
</evidence>
<dbReference type="GO" id="GO:0071978">
    <property type="term" value="P:bacterial-type flagellum-dependent swarming motility"/>
    <property type="evidence" value="ECO:0007669"/>
    <property type="project" value="TreeGrafter"/>
</dbReference>
<evidence type="ECO:0000256" key="9">
    <source>
        <dbReference type="ARBA" id="ARBA00023136"/>
    </source>
</evidence>
<keyword evidence="4 10" id="KW-1003">Cell membrane</keyword>
<organism evidence="11 12">
    <name type="scientific">Psychrobacillus insolitus</name>
    <dbReference type="NCBI Taxonomy" id="1461"/>
    <lineage>
        <taxon>Bacteria</taxon>
        <taxon>Bacillati</taxon>
        <taxon>Bacillota</taxon>
        <taxon>Bacilli</taxon>
        <taxon>Bacillales</taxon>
        <taxon>Bacillaceae</taxon>
        <taxon>Psychrobacillus</taxon>
    </lineage>
</organism>
<dbReference type="PANTHER" id="PTHR35091">
    <property type="entry name" value="FLAGELLAR PROTEIN FLIL"/>
    <property type="match status" value="1"/>
</dbReference>
<dbReference type="OrthoDB" id="2381796at2"/>
<accession>A0A2W7NBM2</accession>
<keyword evidence="12" id="KW-1185">Reference proteome</keyword>
<comment type="function">
    <text evidence="1 10">Controls the rotational direction of flagella during chemotaxis.</text>
</comment>
<dbReference type="GO" id="GO:0005886">
    <property type="term" value="C:plasma membrane"/>
    <property type="evidence" value="ECO:0007669"/>
    <property type="project" value="UniProtKB-SubCell"/>
</dbReference>
<evidence type="ECO:0000256" key="10">
    <source>
        <dbReference type="RuleBase" id="RU364125"/>
    </source>
</evidence>
<dbReference type="NCBIfam" id="NF005826">
    <property type="entry name" value="PRK07718.1"/>
    <property type="match status" value="1"/>
</dbReference>